<dbReference type="InterPro" id="IPR001436">
    <property type="entry name" value="Alpha-crystallin/sHSP_animal"/>
</dbReference>
<dbReference type="InterPro" id="IPR008978">
    <property type="entry name" value="HSP20-like_chaperone"/>
</dbReference>
<dbReference type="CDD" id="cd06526">
    <property type="entry name" value="metazoan_ACD"/>
    <property type="match status" value="1"/>
</dbReference>
<evidence type="ECO:0000256" key="3">
    <source>
        <dbReference type="SAM" id="MobiDB-lite"/>
    </source>
</evidence>
<keyword evidence="6" id="KW-1185">Reference proteome</keyword>
<evidence type="ECO:0000313" key="6">
    <source>
        <dbReference type="Proteomes" id="UP000663879"/>
    </source>
</evidence>
<name>A0A813Q223_9BILA</name>
<proteinExistence type="inferred from homology"/>
<reference evidence="5" key="1">
    <citation type="submission" date="2021-02" db="EMBL/GenBank/DDBJ databases">
        <authorList>
            <person name="Nowell W R."/>
        </authorList>
    </citation>
    <scope>NUCLEOTIDE SEQUENCE</scope>
    <source>
        <strain evidence="5">Ploen Becks lab</strain>
    </source>
</reference>
<dbReference type="GO" id="GO:0042026">
    <property type="term" value="P:protein refolding"/>
    <property type="evidence" value="ECO:0007669"/>
    <property type="project" value="TreeGrafter"/>
</dbReference>
<dbReference type="GO" id="GO:0005634">
    <property type="term" value="C:nucleus"/>
    <property type="evidence" value="ECO:0007669"/>
    <property type="project" value="TreeGrafter"/>
</dbReference>
<sequence length="316" mass="35925">MSLIPHSLFPRSLFDVDPFQRPLTAGMGPSVSALDVFDPFDELDRMMNRNLSWLNVPDFMRSLPSVEPRFPKKFRITADVSGYNPRSIKTEVSDDKKKLIIHGKEGESKQTGQDDYSLREFRKTYNLPENAETDKLASFVTANDRLVVEIPLKHTEPSESLLPRIVEGEGGAKQLSLNLNLPQSIDPSKIQVTCKDRDLIVQAEDKKEKEDTFSRTSFYSRTTLPENTDFKQLKCHFDHHKLSVSAPINPAIEPMQKSIPIELQGEMIEHAQSPSGEVKQQPTQPISQTQQQQQQQQPSQTKMSQEGRDIPVQREV</sequence>
<evidence type="ECO:0000313" key="5">
    <source>
        <dbReference type="EMBL" id="CAF0760864.1"/>
    </source>
</evidence>
<dbReference type="GO" id="GO:0009408">
    <property type="term" value="P:response to heat"/>
    <property type="evidence" value="ECO:0007669"/>
    <property type="project" value="TreeGrafter"/>
</dbReference>
<dbReference type="OrthoDB" id="1431247at2759"/>
<evidence type="ECO:0000259" key="4">
    <source>
        <dbReference type="PROSITE" id="PS01031"/>
    </source>
</evidence>
<dbReference type="Gene3D" id="2.60.40.790">
    <property type="match status" value="2"/>
</dbReference>
<dbReference type="AlphaFoldDB" id="A0A813Q223"/>
<dbReference type="SUPFAM" id="SSF49764">
    <property type="entry name" value="HSP20-like chaperones"/>
    <property type="match status" value="2"/>
</dbReference>
<dbReference type="PANTHER" id="PTHR45640">
    <property type="entry name" value="HEAT SHOCK PROTEIN HSP-12.2-RELATED"/>
    <property type="match status" value="1"/>
</dbReference>
<dbReference type="PROSITE" id="PS01031">
    <property type="entry name" value="SHSP"/>
    <property type="match status" value="1"/>
</dbReference>
<feature type="compositionally biased region" description="Low complexity" evidence="3">
    <location>
        <begin position="280"/>
        <end position="304"/>
    </location>
</feature>
<gene>
    <name evidence="5" type="ORF">OXX778_LOCUS4422</name>
</gene>
<dbReference type="EMBL" id="CAJNOC010000431">
    <property type="protein sequence ID" value="CAF0760864.1"/>
    <property type="molecule type" value="Genomic_DNA"/>
</dbReference>
<feature type="compositionally biased region" description="Basic and acidic residues" evidence="3">
    <location>
        <begin position="305"/>
        <end position="316"/>
    </location>
</feature>
<evidence type="ECO:0000256" key="1">
    <source>
        <dbReference type="PROSITE-ProRule" id="PRU00285"/>
    </source>
</evidence>
<feature type="domain" description="SHSP" evidence="4">
    <location>
        <begin position="56"/>
        <end position="169"/>
    </location>
</feature>
<evidence type="ECO:0000256" key="2">
    <source>
        <dbReference type="RuleBase" id="RU003616"/>
    </source>
</evidence>
<comment type="caution">
    <text evidence="5">The sequence shown here is derived from an EMBL/GenBank/DDBJ whole genome shotgun (WGS) entry which is preliminary data.</text>
</comment>
<dbReference type="PANTHER" id="PTHR45640:SF26">
    <property type="entry name" value="RE23625P"/>
    <property type="match status" value="1"/>
</dbReference>
<dbReference type="GO" id="GO:0005737">
    <property type="term" value="C:cytoplasm"/>
    <property type="evidence" value="ECO:0007669"/>
    <property type="project" value="TreeGrafter"/>
</dbReference>
<dbReference type="Proteomes" id="UP000663879">
    <property type="component" value="Unassembled WGS sequence"/>
</dbReference>
<accession>A0A813Q223</accession>
<dbReference type="GO" id="GO:0051082">
    <property type="term" value="F:unfolded protein binding"/>
    <property type="evidence" value="ECO:0007669"/>
    <property type="project" value="TreeGrafter"/>
</dbReference>
<protein>
    <recommendedName>
        <fullName evidence="4">SHSP domain-containing protein</fullName>
    </recommendedName>
</protein>
<dbReference type="Pfam" id="PF00011">
    <property type="entry name" value="HSP20"/>
    <property type="match status" value="2"/>
</dbReference>
<organism evidence="5 6">
    <name type="scientific">Brachionus calyciflorus</name>
    <dbReference type="NCBI Taxonomy" id="104777"/>
    <lineage>
        <taxon>Eukaryota</taxon>
        <taxon>Metazoa</taxon>
        <taxon>Spiralia</taxon>
        <taxon>Gnathifera</taxon>
        <taxon>Rotifera</taxon>
        <taxon>Eurotatoria</taxon>
        <taxon>Monogononta</taxon>
        <taxon>Pseudotrocha</taxon>
        <taxon>Ploima</taxon>
        <taxon>Brachionidae</taxon>
        <taxon>Brachionus</taxon>
    </lineage>
</organism>
<dbReference type="InterPro" id="IPR002068">
    <property type="entry name" value="A-crystallin/Hsp20_dom"/>
</dbReference>
<comment type="similarity">
    <text evidence="1 2">Belongs to the small heat shock protein (HSP20) family.</text>
</comment>
<dbReference type="CDD" id="cd06464">
    <property type="entry name" value="ACD_sHsps-like"/>
    <property type="match status" value="1"/>
</dbReference>
<feature type="region of interest" description="Disordered" evidence="3">
    <location>
        <begin position="271"/>
        <end position="316"/>
    </location>
</feature>